<reference evidence="6 7" key="1">
    <citation type="submission" date="2023-03" db="EMBL/GenBank/DDBJ databases">
        <title>WGS of Methanotrichaceae archaeon Mx.</title>
        <authorList>
            <person name="Sorokin D.Y."/>
            <person name="Merkel A.Y."/>
        </authorList>
    </citation>
    <scope>NUCLEOTIDE SEQUENCE [LARGE SCALE GENOMIC DNA]</scope>
    <source>
        <strain evidence="6 7">Mx</strain>
    </source>
</reference>
<protein>
    <submittedName>
        <fullName evidence="6">Radical SAM protein</fullName>
    </submittedName>
</protein>
<dbReference type="InterPro" id="IPR058240">
    <property type="entry name" value="rSAM_sf"/>
</dbReference>
<dbReference type="InterPro" id="IPR007197">
    <property type="entry name" value="rSAM"/>
</dbReference>
<dbReference type="PANTHER" id="PTHR43524:SF1">
    <property type="entry name" value="RADICAL SAM SUPERFAMILY PROTEIN"/>
    <property type="match status" value="1"/>
</dbReference>
<sequence>MAAFNPRIAARALLQMRVGKRPFVLSHGINARCNLRCPFCEYWRNPGPEMATEAIMAMLDDAKSFGIGVYNAWTAEPLLRSDLPAILRHARSLGMVTSLITNGLLLSERIGDLSDLDLLSVSVDGIDSYKEIRGVSVDPVLEGVGAAQEAGHSVLINCVISRKNLSELSDLVYLAADLGAQISFEPIHEAQDVAAEVWDDFGIGEEDLPAYRRSMDRLMEMKKRGSPIINSLTYLRMVRDRRTDFRCHAPEIVLSVSSDGTVQACRVHKEPLGNVSQGLAKVWESSKERREEIVRGCAGCLFFGYVENSLLYDLRPEVLARYRWI</sequence>
<dbReference type="Proteomes" id="UP001220010">
    <property type="component" value="Unassembled WGS sequence"/>
</dbReference>
<dbReference type="Gene3D" id="3.20.20.70">
    <property type="entry name" value="Aldolase class I"/>
    <property type="match status" value="1"/>
</dbReference>
<evidence type="ECO:0000256" key="4">
    <source>
        <dbReference type="ARBA" id="ARBA00023014"/>
    </source>
</evidence>
<dbReference type="RefSeq" id="WP_316965819.1">
    <property type="nucleotide sequence ID" value="NZ_JARFPK010000007.1"/>
</dbReference>
<dbReference type="SUPFAM" id="SSF102114">
    <property type="entry name" value="Radical SAM enzymes"/>
    <property type="match status" value="1"/>
</dbReference>
<dbReference type="Pfam" id="PF13186">
    <property type="entry name" value="SPASM"/>
    <property type="match status" value="1"/>
</dbReference>
<keyword evidence="7" id="KW-1185">Reference proteome</keyword>
<dbReference type="PANTHER" id="PTHR43524">
    <property type="entry name" value="RADICAL SAM SUPERFAMILY PROTEIN"/>
    <property type="match status" value="1"/>
</dbReference>
<comment type="caution">
    <text evidence="6">The sequence shown here is derived from an EMBL/GenBank/DDBJ whole genome shotgun (WGS) entry which is preliminary data.</text>
</comment>
<organism evidence="6 7">
    <name type="scientific">Candidatus Methanocrinis natronophilus</name>
    <dbReference type="NCBI Taxonomy" id="3033396"/>
    <lineage>
        <taxon>Archaea</taxon>
        <taxon>Methanobacteriati</taxon>
        <taxon>Methanobacteriota</taxon>
        <taxon>Stenosarchaea group</taxon>
        <taxon>Methanomicrobia</taxon>
        <taxon>Methanotrichales</taxon>
        <taxon>Methanotrichaceae</taxon>
        <taxon>Methanocrinis</taxon>
    </lineage>
</organism>
<keyword evidence="2" id="KW-0479">Metal-binding</keyword>
<dbReference type="SFLD" id="SFLDS00029">
    <property type="entry name" value="Radical_SAM"/>
    <property type="match status" value="1"/>
</dbReference>
<dbReference type="EMBL" id="JARFPK010000007">
    <property type="protein sequence ID" value="MDF0590058.1"/>
    <property type="molecule type" value="Genomic_DNA"/>
</dbReference>
<keyword evidence="3" id="KW-0408">Iron</keyword>
<dbReference type="CDD" id="cd01335">
    <property type="entry name" value="Radical_SAM"/>
    <property type="match status" value="1"/>
</dbReference>
<feature type="domain" description="Radical SAM core" evidence="5">
    <location>
        <begin position="18"/>
        <end position="224"/>
    </location>
</feature>
<accession>A0ABT5X5T2</accession>
<dbReference type="SFLD" id="SFLDG01067">
    <property type="entry name" value="SPASM/twitch_domain_containing"/>
    <property type="match status" value="1"/>
</dbReference>
<dbReference type="InterPro" id="IPR013785">
    <property type="entry name" value="Aldolase_TIM"/>
</dbReference>
<evidence type="ECO:0000256" key="3">
    <source>
        <dbReference type="ARBA" id="ARBA00023004"/>
    </source>
</evidence>
<evidence type="ECO:0000256" key="1">
    <source>
        <dbReference type="ARBA" id="ARBA00022691"/>
    </source>
</evidence>
<keyword evidence="4" id="KW-0411">Iron-sulfur</keyword>
<evidence type="ECO:0000313" key="7">
    <source>
        <dbReference type="Proteomes" id="UP001220010"/>
    </source>
</evidence>
<evidence type="ECO:0000259" key="5">
    <source>
        <dbReference type="PROSITE" id="PS51918"/>
    </source>
</evidence>
<proteinExistence type="predicted"/>
<evidence type="ECO:0000256" key="2">
    <source>
        <dbReference type="ARBA" id="ARBA00022723"/>
    </source>
</evidence>
<name>A0ABT5X5T2_9EURY</name>
<dbReference type="CDD" id="cd21109">
    <property type="entry name" value="SPASM"/>
    <property type="match status" value="1"/>
</dbReference>
<evidence type="ECO:0000313" key="6">
    <source>
        <dbReference type="EMBL" id="MDF0590058.1"/>
    </source>
</evidence>
<keyword evidence="1" id="KW-0949">S-adenosyl-L-methionine</keyword>
<dbReference type="PROSITE" id="PS51918">
    <property type="entry name" value="RADICAL_SAM"/>
    <property type="match status" value="1"/>
</dbReference>
<dbReference type="InterPro" id="IPR023885">
    <property type="entry name" value="4Fe4S-binding_SPASM_dom"/>
</dbReference>
<gene>
    <name evidence="6" type="ORF">P0O15_02545</name>
</gene>
<dbReference type="Pfam" id="PF04055">
    <property type="entry name" value="Radical_SAM"/>
    <property type="match status" value="1"/>
</dbReference>